<sequence>MTSENTPPSTVATSVGTPATLTSFTKTVAPPFKKPMHSQNQMMTPPAISIASSTMVTPSSFTSAPTDPSFRGHNNFQNQMMTPSTMAAPPSMAPTSMNQLHWGSDQLIDFQNTMMTQQAMTPHHMVTPPAHDTAMNLNYDPYGNWNASQMGGASMPPPAQWNMMPDANHPQNFAQFGNTNNMQQMNYDFQQFTDFNGAGTSTQQNWYEANYKFQ</sequence>
<gene>
    <name evidence="1" type="ORF">CAEBREN_20875</name>
</gene>
<dbReference type="InParanoid" id="G0P3S0"/>
<protein>
    <submittedName>
        <fullName evidence="1">Uncharacterized protein</fullName>
    </submittedName>
</protein>
<name>G0P3S0_CAEBE</name>
<proteinExistence type="predicted"/>
<evidence type="ECO:0000313" key="1">
    <source>
        <dbReference type="EMBL" id="EGT44329.1"/>
    </source>
</evidence>
<organism evidence="2">
    <name type="scientific">Caenorhabditis brenneri</name>
    <name type="common">Nematode worm</name>
    <dbReference type="NCBI Taxonomy" id="135651"/>
    <lineage>
        <taxon>Eukaryota</taxon>
        <taxon>Metazoa</taxon>
        <taxon>Ecdysozoa</taxon>
        <taxon>Nematoda</taxon>
        <taxon>Chromadorea</taxon>
        <taxon>Rhabditida</taxon>
        <taxon>Rhabditina</taxon>
        <taxon>Rhabditomorpha</taxon>
        <taxon>Rhabditoidea</taxon>
        <taxon>Rhabditidae</taxon>
        <taxon>Peloderinae</taxon>
        <taxon>Caenorhabditis</taxon>
    </lineage>
</organism>
<evidence type="ECO:0000313" key="2">
    <source>
        <dbReference type="Proteomes" id="UP000008068"/>
    </source>
</evidence>
<dbReference type="Proteomes" id="UP000008068">
    <property type="component" value="Unassembled WGS sequence"/>
</dbReference>
<reference evidence="2" key="1">
    <citation type="submission" date="2011-07" db="EMBL/GenBank/DDBJ databases">
        <authorList>
            <consortium name="Caenorhabditis brenneri Sequencing and Analysis Consortium"/>
            <person name="Wilson R.K."/>
        </authorList>
    </citation>
    <scope>NUCLEOTIDE SEQUENCE [LARGE SCALE GENOMIC DNA]</scope>
    <source>
        <strain evidence="2">PB2801</strain>
    </source>
</reference>
<dbReference type="HOGENOM" id="CLU_1054575_0_0_1"/>
<keyword evidence="2" id="KW-1185">Reference proteome</keyword>
<dbReference type="EMBL" id="GL380051">
    <property type="protein sequence ID" value="EGT44329.1"/>
    <property type="molecule type" value="Genomic_DNA"/>
</dbReference>
<dbReference type="AlphaFoldDB" id="G0P3S0"/>
<accession>G0P3S0</accession>